<name>A0A8W8JYX1_MAGGI</name>
<accession>A0A8W8JYX1</accession>
<protein>
    <submittedName>
        <fullName evidence="1">Uncharacterized protein</fullName>
    </submittedName>
</protein>
<proteinExistence type="predicted"/>
<dbReference type="AlphaFoldDB" id="A0A8W8JYX1"/>
<evidence type="ECO:0000313" key="1">
    <source>
        <dbReference type="EnsemblMetazoa" id="G21150.1:cds"/>
    </source>
</evidence>
<sequence>MLPGFAMKIRFSLFTPMLNTMKGRSILCCVVLQFIQHTMGVLVNSPCTKTSDWNTYPILCPTNQTIYIKRHVIEDGFNRLMFPSLGCSASDAVYCGVELPTNNINLKNYHILDSAVDTCNGRKECSLTKKYFLEAEAALKKFCNASLRPELQKTTFRQSIDYECVQDSQIMDMCLTENETVFFNQPVYLRVLDADCTCNITGSVTRVEILQTMSAKLLIQSNDINIFEHQNTDVSLYGVDIPVQADNLIITTENGSKSSLPMMKILSKAGRCERKINRTDIKYSPV</sequence>
<keyword evidence="2" id="KW-1185">Reference proteome</keyword>
<dbReference type="Proteomes" id="UP000005408">
    <property type="component" value="Unassembled WGS sequence"/>
</dbReference>
<reference evidence="1" key="1">
    <citation type="submission" date="2022-08" db="UniProtKB">
        <authorList>
            <consortium name="EnsemblMetazoa"/>
        </authorList>
    </citation>
    <scope>IDENTIFICATION</scope>
    <source>
        <strain evidence="1">05x7-T-G4-1.051#20</strain>
    </source>
</reference>
<evidence type="ECO:0000313" key="2">
    <source>
        <dbReference type="Proteomes" id="UP000005408"/>
    </source>
</evidence>
<organism evidence="1 2">
    <name type="scientific">Magallana gigas</name>
    <name type="common">Pacific oyster</name>
    <name type="synonym">Crassostrea gigas</name>
    <dbReference type="NCBI Taxonomy" id="29159"/>
    <lineage>
        <taxon>Eukaryota</taxon>
        <taxon>Metazoa</taxon>
        <taxon>Spiralia</taxon>
        <taxon>Lophotrochozoa</taxon>
        <taxon>Mollusca</taxon>
        <taxon>Bivalvia</taxon>
        <taxon>Autobranchia</taxon>
        <taxon>Pteriomorphia</taxon>
        <taxon>Ostreida</taxon>
        <taxon>Ostreoidea</taxon>
        <taxon>Ostreidae</taxon>
        <taxon>Magallana</taxon>
    </lineage>
</organism>
<dbReference type="EnsemblMetazoa" id="G21150.1">
    <property type="protein sequence ID" value="G21150.1:cds"/>
    <property type="gene ID" value="G21150"/>
</dbReference>